<evidence type="ECO:0000256" key="3">
    <source>
        <dbReference type="ARBA" id="ARBA00022833"/>
    </source>
</evidence>
<dbReference type="RefSeq" id="WP_183200505.1">
    <property type="nucleotide sequence ID" value="NZ_JACIEK010000007.1"/>
</dbReference>
<protein>
    <submittedName>
        <fullName evidence="8">Threonine dehydrogenase-like Zn-dependent dehydrogenase</fullName>
    </submittedName>
</protein>
<keyword evidence="3 5" id="KW-0862">Zinc</keyword>
<dbReference type="Gene3D" id="3.90.180.10">
    <property type="entry name" value="Medium-chain alcohol dehydrogenases, catalytic domain"/>
    <property type="match status" value="1"/>
</dbReference>
<evidence type="ECO:0000313" key="9">
    <source>
        <dbReference type="Proteomes" id="UP000542776"/>
    </source>
</evidence>
<proteinExistence type="inferred from homology"/>
<dbReference type="InterPro" id="IPR013154">
    <property type="entry name" value="ADH-like_N"/>
</dbReference>
<evidence type="ECO:0000259" key="6">
    <source>
        <dbReference type="Pfam" id="PF00107"/>
    </source>
</evidence>
<feature type="domain" description="Alcohol dehydrogenase-like C-terminal" evidence="6">
    <location>
        <begin position="196"/>
        <end position="264"/>
    </location>
</feature>
<sequence>MKALTWHGKGDIRCDTVPDPRIEDDRDVIIKVTACAICGSDLHLMGGFMPTMEKCDILGHETMGEVMEVGRAATRLKVGDRIVVPFTMSCGECRQCKWGNWSCCERTNPNGKMQAEQFGYPLAGLFGFSHITGGYAGGQAEYLRVPYADVGPLVVPQGIDDEKVLFLSDIFPTAYMAAENCGLKGGETVAIWGCGPVGVLAIKSAFMLGAERVIAIDTVPERLALARQAGAETIDFGDETVQDRLMEMTGGQGPDAVIEAVGMEAHGADTVAQKVSSAIMAATVSMERPFALNQAILACRPGGTVSMPGVYAGPAGPVMLGVLMNKGLTLKTGQTHMLRYMKPLLERIEKGEIDPSFIISHRSTNLEDGPELYKTFRDKKDACTKVVFKPHG</sequence>
<evidence type="ECO:0000256" key="2">
    <source>
        <dbReference type="ARBA" id="ARBA00022723"/>
    </source>
</evidence>
<comment type="similarity">
    <text evidence="5">Belongs to the zinc-containing alcohol dehydrogenase family.</text>
</comment>
<evidence type="ECO:0000256" key="1">
    <source>
        <dbReference type="ARBA" id="ARBA00001947"/>
    </source>
</evidence>
<keyword evidence="2 5" id="KW-0479">Metal-binding</keyword>
<dbReference type="EMBL" id="JACIEK010000007">
    <property type="protein sequence ID" value="MBB3998961.1"/>
    <property type="molecule type" value="Genomic_DNA"/>
</dbReference>
<feature type="domain" description="Alcohol dehydrogenase-like N-terminal" evidence="7">
    <location>
        <begin position="25"/>
        <end position="152"/>
    </location>
</feature>
<gene>
    <name evidence="8" type="ORF">GGR04_002816</name>
</gene>
<dbReference type="PANTHER" id="PTHR42813">
    <property type="entry name" value="ZINC-TYPE ALCOHOL DEHYDROGENASE-LIKE"/>
    <property type="match status" value="1"/>
</dbReference>
<dbReference type="Pfam" id="PF08240">
    <property type="entry name" value="ADH_N"/>
    <property type="match status" value="1"/>
</dbReference>
<dbReference type="GO" id="GO:0016491">
    <property type="term" value="F:oxidoreductase activity"/>
    <property type="evidence" value="ECO:0007669"/>
    <property type="project" value="UniProtKB-KW"/>
</dbReference>
<evidence type="ECO:0000313" key="8">
    <source>
        <dbReference type="EMBL" id="MBB3998961.1"/>
    </source>
</evidence>
<dbReference type="InterPro" id="IPR013149">
    <property type="entry name" value="ADH-like_C"/>
</dbReference>
<dbReference type="SUPFAM" id="SSF50129">
    <property type="entry name" value="GroES-like"/>
    <property type="match status" value="1"/>
</dbReference>
<evidence type="ECO:0000259" key="7">
    <source>
        <dbReference type="Pfam" id="PF08240"/>
    </source>
</evidence>
<name>A0A7W6H5L6_9HYPH</name>
<accession>A0A7W6H5L6</accession>
<dbReference type="GO" id="GO:0008270">
    <property type="term" value="F:zinc ion binding"/>
    <property type="evidence" value="ECO:0007669"/>
    <property type="project" value="InterPro"/>
</dbReference>
<reference evidence="8 9" key="1">
    <citation type="submission" date="2020-08" db="EMBL/GenBank/DDBJ databases">
        <title>Genomic Encyclopedia of Type Strains, Phase IV (KMG-IV): sequencing the most valuable type-strain genomes for metagenomic binning, comparative biology and taxonomic classification.</title>
        <authorList>
            <person name="Goeker M."/>
        </authorList>
    </citation>
    <scope>NUCLEOTIDE SEQUENCE [LARGE SCALE GENOMIC DNA]</scope>
    <source>
        <strain evidence="8 9">DSM 102238</strain>
    </source>
</reference>
<evidence type="ECO:0000256" key="4">
    <source>
        <dbReference type="ARBA" id="ARBA00023002"/>
    </source>
</evidence>
<dbReference type="InterPro" id="IPR036291">
    <property type="entry name" value="NAD(P)-bd_dom_sf"/>
</dbReference>
<comment type="caution">
    <text evidence="8">The sequence shown here is derived from an EMBL/GenBank/DDBJ whole genome shotgun (WGS) entry which is preliminary data.</text>
</comment>
<keyword evidence="9" id="KW-1185">Reference proteome</keyword>
<dbReference type="PANTHER" id="PTHR42813:SF2">
    <property type="entry name" value="DEHYDROGENASE, ZINC-CONTAINING, PUTATIVE (AFU_ORTHOLOGUE AFUA_2G02810)-RELATED"/>
    <property type="match status" value="1"/>
</dbReference>
<dbReference type="PROSITE" id="PS00059">
    <property type="entry name" value="ADH_ZINC"/>
    <property type="match status" value="1"/>
</dbReference>
<dbReference type="SUPFAM" id="SSF51735">
    <property type="entry name" value="NAD(P)-binding Rossmann-fold domains"/>
    <property type="match status" value="1"/>
</dbReference>
<keyword evidence="4" id="KW-0560">Oxidoreductase</keyword>
<evidence type="ECO:0000256" key="5">
    <source>
        <dbReference type="RuleBase" id="RU361277"/>
    </source>
</evidence>
<organism evidence="8 9">
    <name type="scientific">Aureimonas pseudogalii</name>
    <dbReference type="NCBI Taxonomy" id="1744844"/>
    <lineage>
        <taxon>Bacteria</taxon>
        <taxon>Pseudomonadati</taxon>
        <taxon>Pseudomonadota</taxon>
        <taxon>Alphaproteobacteria</taxon>
        <taxon>Hyphomicrobiales</taxon>
        <taxon>Aurantimonadaceae</taxon>
        <taxon>Aureimonas</taxon>
    </lineage>
</organism>
<dbReference type="InterPro" id="IPR011032">
    <property type="entry name" value="GroES-like_sf"/>
</dbReference>
<dbReference type="Gene3D" id="3.40.50.720">
    <property type="entry name" value="NAD(P)-binding Rossmann-like Domain"/>
    <property type="match status" value="1"/>
</dbReference>
<dbReference type="Pfam" id="PF00107">
    <property type="entry name" value="ADH_zinc_N"/>
    <property type="match status" value="1"/>
</dbReference>
<dbReference type="AlphaFoldDB" id="A0A7W6H5L6"/>
<comment type="cofactor">
    <cofactor evidence="1 5">
        <name>Zn(2+)</name>
        <dbReference type="ChEBI" id="CHEBI:29105"/>
    </cofactor>
</comment>
<dbReference type="InterPro" id="IPR002328">
    <property type="entry name" value="ADH_Zn_CS"/>
</dbReference>
<dbReference type="CDD" id="cd08283">
    <property type="entry name" value="FDH_like_1"/>
    <property type="match status" value="1"/>
</dbReference>
<dbReference type="Proteomes" id="UP000542776">
    <property type="component" value="Unassembled WGS sequence"/>
</dbReference>